<dbReference type="EMBL" id="GGEC01070950">
    <property type="protein sequence ID" value="MBX51434.1"/>
    <property type="molecule type" value="Transcribed_RNA"/>
</dbReference>
<organism evidence="1">
    <name type="scientific">Rhizophora mucronata</name>
    <name type="common">Asiatic mangrove</name>
    <dbReference type="NCBI Taxonomy" id="61149"/>
    <lineage>
        <taxon>Eukaryota</taxon>
        <taxon>Viridiplantae</taxon>
        <taxon>Streptophyta</taxon>
        <taxon>Embryophyta</taxon>
        <taxon>Tracheophyta</taxon>
        <taxon>Spermatophyta</taxon>
        <taxon>Magnoliopsida</taxon>
        <taxon>eudicotyledons</taxon>
        <taxon>Gunneridae</taxon>
        <taxon>Pentapetalae</taxon>
        <taxon>rosids</taxon>
        <taxon>fabids</taxon>
        <taxon>Malpighiales</taxon>
        <taxon>Rhizophoraceae</taxon>
        <taxon>Rhizophora</taxon>
    </lineage>
</organism>
<accession>A0A2P2P9J9</accession>
<proteinExistence type="predicted"/>
<reference evidence="1" key="1">
    <citation type="submission" date="2018-02" db="EMBL/GenBank/DDBJ databases">
        <title>Rhizophora mucronata_Transcriptome.</title>
        <authorList>
            <person name="Meera S.P."/>
            <person name="Sreeshan A."/>
            <person name="Augustine A."/>
        </authorList>
    </citation>
    <scope>NUCLEOTIDE SEQUENCE</scope>
    <source>
        <tissue evidence="1">Leaf</tissue>
    </source>
</reference>
<name>A0A2P2P9J9_RHIMU</name>
<protein>
    <submittedName>
        <fullName evidence="1">Uncharacterized protein</fullName>
    </submittedName>
</protein>
<sequence>MDDQRKLVRKGTIYFLMRTQ</sequence>
<evidence type="ECO:0000313" key="1">
    <source>
        <dbReference type="EMBL" id="MBX51434.1"/>
    </source>
</evidence>
<dbReference type="AlphaFoldDB" id="A0A2P2P9J9"/>